<keyword evidence="2" id="KW-1185">Reference proteome</keyword>
<evidence type="ECO:0000313" key="1">
    <source>
        <dbReference type="EMBL" id="GAA0482305.1"/>
    </source>
</evidence>
<reference evidence="1 2" key="1">
    <citation type="journal article" date="2019" name="Int. J. Syst. Evol. Microbiol.">
        <title>The Global Catalogue of Microorganisms (GCM) 10K type strain sequencing project: providing services to taxonomists for standard genome sequencing and annotation.</title>
        <authorList>
            <consortium name="The Broad Institute Genomics Platform"/>
            <consortium name="The Broad Institute Genome Sequencing Center for Infectious Disease"/>
            <person name="Wu L."/>
            <person name="Ma J."/>
        </authorList>
    </citation>
    <scope>NUCLEOTIDE SEQUENCE [LARGE SCALE GENOMIC DNA]</scope>
    <source>
        <strain evidence="1 2">JCM 14162</strain>
    </source>
</reference>
<accession>A0ABN1ARH5</accession>
<dbReference type="EMBL" id="BAAAEM010000003">
    <property type="protein sequence ID" value="GAA0482305.1"/>
    <property type="molecule type" value="Genomic_DNA"/>
</dbReference>
<proteinExistence type="predicted"/>
<comment type="caution">
    <text evidence="1">The sequence shown here is derived from an EMBL/GenBank/DDBJ whole genome shotgun (WGS) entry which is preliminary data.</text>
</comment>
<dbReference type="Proteomes" id="UP001500713">
    <property type="component" value="Unassembled WGS sequence"/>
</dbReference>
<name>A0ABN1ARH5_9SPHN</name>
<gene>
    <name evidence="1" type="ORF">GCM10009096_25810</name>
</gene>
<evidence type="ECO:0000313" key="2">
    <source>
        <dbReference type="Proteomes" id="UP001500713"/>
    </source>
</evidence>
<protein>
    <submittedName>
        <fullName evidence="1">Uncharacterized protein</fullName>
    </submittedName>
</protein>
<organism evidence="1 2">
    <name type="scientific">Parasphingorhabdus litoris</name>
    <dbReference type="NCBI Taxonomy" id="394733"/>
    <lineage>
        <taxon>Bacteria</taxon>
        <taxon>Pseudomonadati</taxon>
        <taxon>Pseudomonadota</taxon>
        <taxon>Alphaproteobacteria</taxon>
        <taxon>Sphingomonadales</taxon>
        <taxon>Sphingomonadaceae</taxon>
        <taxon>Parasphingorhabdus</taxon>
    </lineage>
</organism>
<sequence length="73" mass="8353">MNDQAAIEYSPENPWDIYHYSALNIKNSLTDATIYTGFKPAGFSLVTINWRYDGIAPCWETINFCDVSCINLR</sequence>